<sequence length="238" mass="27264">MRFCEDLFLSFGEKQIFEGFSLDILPGITAILGPSGCGKTTFLRMVLGLVKPTRGQIVTVRPAGVVFPELRLIDWLSSVDNIRLINPKLDLKKISTTFDELEIENPFLPVGKLSTGQKQRVALARAWLFGGEWLFLDEAFRAWDVGLKQRLFPRLRLQWKQEKKHVLLVTHDLSEALMLADRVIIFSFPPVKVLEAFSVEISEKERQNLTPEHPLFLRLAQSLKTYFDPITLMNQFHA</sequence>
<name>A0AAX3BBE0_9SPIR</name>
<keyword evidence="2" id="KW-0547">Nucleotide-binding</keyword>
<dbReference type="Proteomes" id="UP001056539">
    <property type="component" value="Chromosome"/>
</dbReference>
<gene>
    <name evidence="5" type="ORF">KDW03_08810</name>
</gene>
<dbReference type="InterPro" id="IPR003439">
    <property type="entry name" value="ABC_transporter-like_ATP-bd"/>
</dbReference>
<evidence type="ECO:0000259" key="4">
    <source>
        <dbReference type="PROSITE" id="PS50893"/>
    </source>
</evidence>
<organism evidence="5 6">
    <name type="scientific">Thermospira aquatica</name>
    <dbReference type="NCBI Taxonomy" id="2828656"/>
    <lineage>
        <taxon>Bacteria</taxon>
        <taxon>Pseudomonadati</taxon>
        <taxon>Spirochaetota</taxon>
        <taxon>Spirochaetia</taxon>
        <taxon>Brevinematales</taxon>
        <taxon>Thermospiraceae</taxon>
        <taxon>Thermospira</taxon>
    </lineage>
</organism>
<protein>
    <submittedName>
        <fullName evidence="5">ABC transporter ATP-binding protein</fullName>
    </submittedName>
</protein>
<proteinExistence type="predicted"/>
<reference evidence="5" key="2">
    <citation type="submission" date="2022-06" db="EMBL/GenBank/DDBJ databases">
        <title>Thermospira aquatica gen. nov., sp. nov.</title>
        <authorList>
            <person name="Ben Ali Gam Z."/>
            <person name="Labat M."/>
        </authorList>
    </citation>
    <scope>NUCLEOTIDE SEQUENCE</scope>
    <source>
        <strain evidence="5">F1F22</strain>
    </source>
</reference>
<dbReference type="PROSITE" id="PS50893">
    <property type="entry name" value="ABC_TRANSPORTER_2"/>
    <property type="match status" value="1"/>
</dbReference>
<feature type="domain" description="ABC transporter" evidence="4">
    <location>
        <begin position="2"/>
        <end position="213"/>
    </location>
</feature>
<dbReference type="RefSeq" id="WP_271434716.1">
    <property type="nucleotide sequence ID" value="NZ_CP073355.1"/>
</dbReference>
<dbReference type="GO" id="GO:0016887">
    <property type="term" value="F:ATP hydrolysis activity"/>
    <property type="evidence" value="ECO:0007669"/>
    <property type="project" value="InterPro"/>
</dbReference>
<dbReference type="EMBL" id="CP073355">
    <property type="protein sequence ID" value="URA09582.1"/>
    <property type="molecule type" value="Genomic_DNA"/>
</dbReference>
<dbReference type="Gene3D" id="3.40.50.300">
    <property type="entry name" value="P-loop containing nucleotide triphosphate hydrolases"/>
    <property type="match status" value="1"/>
</dbReference>
<dbReference type="AlphaFoldDB" id="A0AAX3BBE0"/>
<dbReference type="PANTHER" id="PTHR42788">
    <property type="entry name" value="TAURINE IMPORT ATP-BINDING PROTEIN-RELATED"/>
    <property type="match status" value="1"/>
</dbReference>
<evidence type="ECO:0000256" key="1">
    <source>
        <dbReference type="ARBA" id="ARBA00022448"/>
    </source>
</evidence>
<accession>A0AAX3BBE0</accession>
<dbReference type="PANTHER" id="PTHR42788:SF19">
    <property type="entry name" value="ALIPHATIC SULFONATES IMPORT ATP-BINDING PROTEIN SSUB 2"/>
    <property type="match status" value="1"/>
</dbReference>
<keyword evidence="6" id="KW-1185">Reference proteome</keyword>
<dbReference type="SMART" id="SM00382">
    <property type="entry name" value="AAA"/>
    <property type="match status" value="1"/>
</dbReference>
<dbReference type="GO" id="GO:0005524">
    <property type="term" value="F:ATP binding"/>
    <property type="evidence" value="ECO:0007669"/>
    <property type="project" value="UniProtKB-KW"/>
</dbReference>
<evidence type="ECO:0000256" key="2">
    <source>
        <dbReference type="ARBA" id="ARBA00022741"/>
    </source>
</evidence>
<keyword evidence="3 5" id="KW-0067">ATP-binding</keyword>
<reference evidence="5" key="1">
    <citation type="submission" date="2021-04" db="EMBL/GenBank/DDBJ databases">
        <authorList>
            <person name="Postec A."/>
        </authorList>
    </citation>
    <scope>NUCLEOTIDE SEQUENCE</scope>
    <source>
        <strain evidence="5">F1F22</strain>
    </source>
</reference>
<dbReference type="InterPro" id="IPR003593">
    <property type="entry name" value="AAA+_ATPase"/>
</dbReference>
<dbReference type="SUPFAM" id="SSF52540">
    <property type="entry name" value="P-loop containing nucleoside triphosphate hydrolases"/>
    <property type="match status" value="1"/>
</dbReference>
<evidence type="ECO:0000256" key="3">
    <source>
        <dbReference type="ARBA" id="ARBA00022840"/>
    </source>
</evidence>
<keyword evidence="1" id="KW-0813">Transport</keyword>
<dbReference type="KEGG" id="taqu:KDW03_08810"/>
<dbReference type="Pfam" id="PF00005">
    <property type="entry name" value="ABC_tran"/>
    <property type="match status" value="1"/>
</dbReference>
<evidence type="ECO:0000313" key="5">
    <source>
        <dbReference type="EMBL" id="URA09582.1"/>
    </source>
</evidence>
<dbReference type="InterPro" id="IPR050166">
    <property type="entry name" value="ABC_transporter_ATP-bind"/>
</dbReference>
<dbReference type="InterPro" id="IPR027417">
    <property type="entry name" value="P-loop_NTPase"/>
</dbReference>
<evidence type="ECO:0000313" key="6">
    <source>
        <dbReference type="Proteomes" id="UP001056539"/>
    </source>
</evidence>